<accession>A0ACB9KIL7</accession>
<organism evidence="1 2">
    <name type="scientific">Bauhinia variegata</name>
    <name type="common">Purple orchid tree</name>
    <name type="synonym">Phanera variegata</name>
    <dbReference type="NCBI Taxonomy" id="167791"/>
    <lineage>
        <taxon>Eukaryota</taxon>
        <taxon>Viridiplantae</taxon>
        <taxon>Streptophyta</taxon>
        <taxon>Embryophyta</taxon>
        <taxon>Tracheophyta</taxon>
        <taxon>Spermatophyta</taxon>
        <taxon>Magnoliopsida</taxon>
        <taxon>eudicotyledons</taxon>
        <taxon>Gunneridae</taxon>
        <taxon>Pentapetalae</taxon>
        <taxon>rosids</taxon>
        <taxon>fabids</taxon>
        <taxon>Fabales</taxon>
        <taxon>Fabaceae</taxon>
        <taxon>Cercidoideae</taxon>
        <taxon>Cercideae</taxon>
        <taxon>Bauhiniinae</taxon>
        <taxon>Bauhinia</taxon>
    </lineage>
</organism>
<sequence length="219" mass="25016">MVLLPVVYLSLMQFILQKTALCSCVFPAILDPTHGFSSVPLNNSNFLLQKPYNIPAHERYSFVDGVHRFSVYNTDKPHTPGGTTRPRTEFRITGYDYTSGVWQFEGYGYVPNGTTGVAIMQVFGGKTLSTTLQFRVYNGSLTYYTSPVLEENIYDRWFRANVIHDVGAATVMAYIDGVLKYQGPDHGNDTHYFKIGVYTQHNESHYMESRWKDIKILRK</sequence>
<evidence type="ECO:0000313" key="2">
    <source>
        <dbReference type="Proteomes" id="UP000828941"/>
    </source>
</evidence>
<keyword evidence="2" id="KW-1185">Reference proteome</keyword>
<reference evidence="1 2" key="1">
    <citation type="journal article" date="2022" name="DNA Res.">
        <title>Chromosomal-level genome assembly of the orchid tree Bauhinia variegata (Leguminosae; Cercidoideae) supports the allotetraploid origin hypothesis of Bauhinia.</title>
        <authorList>
            <person name="Zhong Y."/>
            <person name="Chen Y."/>
            <person name="Zheng D."/>
            <person name="Pang J."/>
            <person name="Liu Y."/>
            <person name="Luo S."/>
            <person name="Meng S."/>
            <person name="Qian L."/>
            <person name="Wei D."/>
            <person name="Dai S."/>
            <person name="Zhou R."/>
        </authorList>
    </citation>
    <scope>NUCLEOTIDE SEQUENCE [LARGE SCALE GENOMIC DNA]</scope>
    <source>
        <strain evidence="1">BV-YZ2020</strain>
    </source>
</reference>
<comment type="caution">
    <text evidence="1">The sequence shown here is derived from an EMBL/GenBank/DDBJ whole genome shotgun (WGS) entry which is preliminary data.</text>
</comment>
<protein>
    <submittedName>
        <fullName evidence="1">Uncharacterized protein</fullName>
    </submittedName>
</protein>
<dbReference type="Proteomes" id="UP000828941">
    <property type="component" value="Chromosome 14"/>
</dbReference>
<evidence type="ECO:0000313" key="1">
    <source>
        <dbReference type="EMBL" id="KAI4297038.1"/>
    </source>
</evidence>
<proteinExistence type="predicted"/>
<dbReference type="EMBL" id="CM039439">
    <property type="protein sequence ID" value="KAI4297038.1"/>
    <property type="molecule type" value="Genomic_DNA"/>
</dbReference>
<gene>
    <name evidence="1" type="ORF">L6164_036947</name>
</gene>
<name>A0ACB9KIL7_BAUVA</name>